<dbReference type="Pfam" id="PF00534">
    <property type="entry name" value="Glycos_transf_1"/>
    <property type="match status" value="1"/>
</dbReference>
<gene>
    <name evidence="3" type="ORF">IRI77_25435</name>
</gene>
<dbReference type="GO" id="GO:0016757">
    <property type="term" value="F:glycosyltransferase activity"/>
    <property type="evidence" value="ECO:0007669"/>
    <property type="project" value="InterPro"/>
</dbReference>
<proteinExistence type="predicted"/>
<dbReference type="EMBL" id="CP063849">
    <property type="protein sequence ID" value="QOY86134.1"/>
    <property type="molecule type" value="Genomic_DNA"/>
</dbReference>
<dbReference type="Proteomes" id="UP000593892">
    <property type="component" value="Chromosome"/>
</dbReference>
<dbReference type="AlphaFoldDB" id="A0A7S7NM74"/>
<evidence type="ECO:0000259" key="2">
    <source>
        <dbReference type="Pfam" id="PF13439"/>
    </source>
</evidence>
<dbReference type="InterPro" id="IPR001296">
    <property type="entry name" value="Glyco_trans_1"/>
</dbReference>
<evidence type="ECO:0000313" key="4">
    <source>
        <dbReference type="Proteomes" id="UP000593892"/>
    </source>
</evidence>
<sequence length="423" mass="48227">MKFLYFTTFYPPYSFGGDAVYLHRMAHALGDAGHTVDVVHCVDSYHLQHPAEPEVRWAEHPNVTRHELRSPFGWLSPLVTHQTGRPLLTMKRLNDIAKSKPFDVVHYHNISLLGPGVLELDPAGKDFVKLYTAHEHWLVCPMHVLWKFDSHACESADCLKCTVRGHRPPQLWRYTGYLEKAARHVDQFLSPSRFCGQMHADRGFPYPVEHLPYFMERQDADWQTPSPRPQERPYFLFVGRLERIKGLHTLIDAWAKVRDWDLIVAGTGAEEAQLRAQAAANPRIRFVGCQSQEQLAGLYAHAVATIVPSVTYETFGIIIIESFARQRPVIVRDLGALPEVVADSGGGMIYRDNEELLAAVRRMGSSPGLSADLGARGYEAFVRQWTRPAHFERYFAFIAEARRRRYGTREEWQTISSPAVRAL</sequence>
<dbReference type="KEGG" id="pfer:IRI77_25435"/>
<dbReference type="Gene3D" id="3.40.50.2000">
    <property type="entry name" value="Glycogen Phosphorylase B"/>
    <property type="match status" value="2"/>
</dbReference>
<feature type="domain" description="Glycosyltransferase subfamily 4-like N-terminal" evidence="2">
    <location>
        <begin position="16"/>
        <end position="205"/>
    </location>
</feature>
<dbReference type="InterPro" id="IPR028098">
    <property type="entry name" value="Glyco_trans_4-like_N"/>
</dbReference>
<protein>
    <submittedName>
        <fullName evidence="3">Glycosyltransferase family 4 protein</fullName>
    </submittedName>
</protein>
<dbReference type="SUPFAM" id="SSF53756">
    <property type="entry name" value="UDP-Glycosyltransferase/glycogen phosphorylase"/>
    <property type="match status" value="1"/>
</dbReference>
<dbReference type="CDD" id="cd03801">
    <property type="entry name" value="GT4_PimA-like"/>
    <property type="match status" value="1"/>
</dbReference>
<evidence type="ECO:0000259" key="1">
    <source>
        <dbReference type="Pfam" id="PF00534"/>
    </source>
</evidence>
<name>A0A7S7NM74_PALFE</name>
<dbReference type="PANTHER" id="PTHR45947">
    <property type="entry name" value="SULFOQUINOVOSYL TRANSFERASE SQD2"/>
    <property type="match status" value="1"/>
</dbReference>
<dbReference type="InterPro" id="IPR050194">
    <property type="entry name" value="Glycosyltransferase_grp1"/>
</dbReference>
<dbReference type="RefSeq" id="WP_194447803.1">
    <property type="nucleotide sequence ID" value="NZ_CP063849.1"/>
</dbReference>
<keyword evidence="3" id="KW-0808">Transferase</keyword>
<reference evidence="3 4" key="1">
    <citation type="submission" date="2020-10" db="EMBL/GenBank/DDBJ databases">
        <title>Complete genome sequence of Paludibaculum fermentans P105T, a facultatively anaerobic acidobacterium capable of dissimilatory Fe(III) reduction.</title>
        <authorList>
            <person name="Dedysh S.N."/>
            <person name="Beletsky A.V."/>
            <person name="Kulichevskaya I.S."/>
            <person name="Mardanov A.V."/>
            <person name="Ravin N.V."/>
        </authorList>
    </citation>
    <scope>NUCLEOTIDE SEQUENCE [LARGE SCALE GENOMIC DNA]</scope>
    <source>
        <strain evidence="3 4">P105</strain>
    </source>
</reference>
<dbReference type="Pfam" id="PF13439">
    <property type="entry name" value="Glyco_transf_4"/>
    <property type="match status" value="1"/>
</dbReference>
<evidence type="ECO:0000313" key="3">
    <source>
        <dbReference type="EMBL" id="QOY86134.1"/>
    </source>
</evidence>
<feature type="domain" description="Glycosyl transferase family 1" evidence="1">
    <location>
        <begin position="223"/>
        <end position="379"/>
    </location>
</feature>
<dbReference type="PANTHER" id="PTHR45947:SF13">
    <property type="entry name" value="TRANSFERASE"/>
    <property type="match status" value="1"/>
</dbReference>
<accession>A0A7S7NM74</accession>
<keyword evidence="4" id="KW-1185">Reference proteome</keyword>
<organism evidence="3 4">
    <name type="scientific">Paludibaculum fermentans</name>
    <dbReference type="NCBI Taxonomy" id="1473598"/>
    <lineage>
        <taxon>Bacteria</taxon>
        <taxon>Pseudomonadati</taxon>
        <taxon>Acidobacteriota</taxon>
        <taxon>Terriglobia</taxon>
        <taxon>Bryobacterales</taxon>
        <taxon>Bryobacteraceae</taxon>
        <taxon>Paludibaculum</taxon>
    </lineage>
</organism>